<dbReference type="InterPro" id="IPR029052">
    <property type="entry name" value="Metallo-depent_PP-like"/>
</dbReference>
<reference evidence="5 6" key="1">
    <citation type="submission" date="2023-07" db="EMBL/GenBank/DDBJ databases">
        <authorList>
            <person name="Peeters C."/>
        </authorList>
    </citation>
    <scope>NUCLEOTIDE SEQUENCE [LARGE SCALE GENOMIC DNA]</scope>
    <source>
        <strain evidence="5 6">LMG 7141</strain>
    </source>
</reference>
<dbReference type="RefSeq" id="WP_316653931.1">
    <property type="nucleotide sequence ID" value="NZ_CATYWO010000001.1"/>
</dbReference>
<dbReference type="EC" id="3.1.4.53" evidence="5"/>
<dbReference type="Pfam" id="PF00149">
    <property type="entry name" value="Metallophos"/>
    <property type="match status" value="1"/>
</dbReference>
<accession>A0ABN9I8I6</accession>
<evidence type="ECO:0000313" key="5">
    <source>
        <dbReference type="EMBL" id="CAJ0774423.1"/>
    </source>
</evidence>
<keyword evidence="1" id="KW-0479">Metal-binding</keyword>
<feature type="transmembrane region" description="Helical" evidence="3">
    <location>
        <begin position="47"/>
        <end position="72"/>
    </location>
</feature>
<organism evidence="5 6">
    <name type="scientific">Ralstonia condita</name>
    <dbReference type="NCBI Taxonomy" id="3058600"/>
    <lineage>
        <taxon>Bacteria</taxon>
        <taxon>Pseudomonadati</taxon>
        <taxon>Pseudomonadota</taxon>
        <taxon>Betaproteobacteria</taxon>
        <taxon>Burkholderiales</taxon>
        <taxon>Burkholderiaceae</taxon>
        <taxon>Ralstonia</taxon>
    </lineage>
</organism>
<evidence type="ECO:0000256" key="2">
    <source>
        <dbReference type="ARBA" id="ARBA00022801"/>
    </source>
</evidence>
<proteinExistence type="predicted"/>
<dbReference type="GO" id="GO:0004115">
    <property type="term" value="F:3',5'-cyclic-AMP phosphodiesterase activity"/>
    <property type="evidence" value="ECO:0007669"/>
    <property type="project" value="UniProtKB-EC"/>
</dbReference>
<comment type="caution">
    <text evidence="5">The sequence shown here is derived from an EMBL/GenBank/DDBJ whole genome shotgun (WGS) entry which is preliminary data.</text>
</comment>
<keyword evidence="2 5" id="KW-0378">Hydrolase</keyword>
<evidence type="ECO:0000256" key="1">
    <source>
        <dbReference type="ARBA" id="ARBA00022723"/>
    </source>
</evidence>
<gene>
    <name evidence="5" type="primary">cpdA_1</name>
    <name evidence="5" type="ORF">LMG7141_00149</name>
</gene>
<name>A0ABN9I8I6_9RALS</name>
<dbReference type="Gene3D" id="3.60.21.10">
    <property type="match status" value="1"/>
</dbReference>
<feature type="transmembrane region" description="Helical" evidence="3">
    <location>
        <begin position="117"/>
        <end position="136"/>
    </location>
</feature>
<keyword evidence="3" id="KW-0812">Transmembrane</keyword>
<dbReference type="EMBL" id="CATYWO010000001">
    <property type="protein sequence ID" value="CAJ0774423.1"/>
    <property type="molecule type" value="Genomic_DNA"/>
</dbReference>
<keyword evidence="6" id="KW-1185">Reference proteome</keyword>
<dbReference type="PANTHER" id="PTHR31302">
    <property type="entry name" value="TRANSMEMBRANE PROTEIN WITH METALLOPHOSPHOESTERASE DOMAIN-RELATED"/>
    <property type="match status" value="1"/>
</dbReference>
<evidence type="ECO:0000313" key="6">
    <source>
        <dbReference type="Proteomes" id="UP001189616"/>
    </source>
</evidence>
<dbReference type="InterPro" id="IPR004843">
    <property type="entry name" value="Calcineurin-like_PHP"/>
</dbReference>
<feature type="transmembrane region" description="Helical" evidence="3">
    <location>
        <begin position="84"/>
        <end position="111"/>
    </location>
</feature>
<dbReference type="InterPro" id="IPR051158">
    <property type="entry name" value="Metallophosphoesterase_sf"/>
</dbReference>
<dbReference type="SUPFAM" id="SSF56300">
    <property type="entry name" value="Metallo-dependent phosphatases"/>
    <property type="match status" value="1"/>
</dbReference>
<dbReference type="Proteomes" id="UP001189616">
    <property type="component" value="Unassembled WGS sequence"/>
</dbReference>
<evidence type="ECO:0000256" key="3">
    <source>
        <dbReference type="SAM" id="Phobius"/>
    </source>
</evidence>
<sequence>MSDEQNSKATVPRRMRRFLATAVVLMAALHLYIGWRLLPDLGLSGAGWIAGVGFLCVSSLMIPFGMAARFVVRPIALADRVTWVGALLMGLFSTLLVLTLLRDIALIFLPVTYRLDSAVLVLALAAFVTLVGYINARRIPRVAHVTVSIADLPAPLHGFTIAQITDLHVGPTIKRAYVAGVVDRLNALEPDMIAVTGDLVDGEVAVLRHHIAPLADMSARHGVFAVTGNHEYYSGVGPWVSEFGRLGMRVLMNEHVVLEHDGASLVIAGVTDFSAGQFHADHTSDPARALAGSPADVTPAILLAHQPRSAPAAAEAGFDLQLSGHTHGGQFWPWSLFVPLQQPFTAGLHRLGRLWIYTSRGTGYWGPPKRFGAPSEITLLRLEPARE</sequence>
<feature type="domain" description="Calcineurin-like phosphoesterase" evidence="4">
    <location>
        <begin position="160"/>
        <end position="328"/>
    </location>
</feature>
<keyword evidence="3" id="KW-1133">Transmembrane helix</keyword>
<protein>
    <submittedName>
        <fullName evidence="5">3',5'-cyclic adenosine monophosphate phosphodiesterase CpdA</fullName>
        <ecNumber evidence="5">3.1.4.53</ecNumber>
    </submittedName>
</protein>
<keyword evidence="3" id="KW-0472">Membrane</keyword>
<dbReference type="CDD" id="cd07385">
    <property type="entry name" value="MPP_YkuE_C"/>
    <property type="match status" value="1"/>
</dbReference>
<dbReference type="PANTHER" id="PTHR31302:SF31">
    <property type="entry name" value="PHOSPHODIESTERASE YAEI"/>
    <property type="match status" value="1"/>
</dbReference>
<feature type="transmembrane region" description="Helical" evidence="3">
    <location>
        <begin position="18"/>
        <end position="35"/>
    </location>
</feature>
<evidence type="ECO:0000259" key="4">
    <source>
        <dbReference type="Pfam" id="PF00149"/>
    </source>
</evidence>